<evidence type="ECO:0000313" key="3">
    <source>
        <dbReference type="Proteomes" id="UP001440612"/>
    </source>
</evidence>
<keyword evidence="1" id="KW-0812">Transmembrane</keyword>
<keyword evidence="1" id="KW-1133">Transmembrane helix</keyword>
<accession>A0ABZ2V2K1</accession>
<keyword evidence="1" id="KW-0472">Membrane</keyword>
<feature type="transmembrane region" description="Helical" evidence="1">
    <location>
        <begin position="23"/>
        <end position="48"/>
    </location>
</feature>
<dbReference type="EMBL" id="CP150951">
    <property type="protein sequence ID" value="WZC47523.1"/>
    <property type="molecule type" value="Genomic_DNA"/>
</dbReference>
<name>A0ABZ2V2K1_9RHOB</name>
<proteinExistence type="predicted"/>
<dbReference type="RefSeq" id="WP_341365643.1">
    <property type="nucleotide sequence ID" value="NZ_CP150951.2"/>
</dbReference>
<dbReference type="Proteomes" id="UP001440612">
    <property type="component" value="Chromosome"/>
</dbReference>
<sequence>MKRKNTTARTVAGISAPPPRPTVLGAALVAATITFPIGVTLLVIDLLLF</sequence>
<protein>
    <submittedName>
        <fullName evidence="2">Uncharacterized protein</fullName>
    </submittedName>
</protein>
<evidence type="ECO:0000313" key="2">
    <source>
        <dbReference type="EMBL" id="WZC47523.1"/>
    </source>
</evidence>
<gene>
    <name evidence="2" type="ORF">AABB29_11360</name>
</gene>
<organism evidence="2 3">
    <name type="scientific">Yoonia phaeophyticola</name>
    <dbReference type="NCBI Taxonomy" id="3137369"/>
    <lineage>
        <taxon>Bacteria</taxon>
        <taxon>Pseudomonadati</taxon>
        <taxon>Pseudomonadota</taxon>
        <taxon>Alphaproteobacteria</taxon>
        <taxon>Rhodobacterales</taxon>
        <taxon>Paracoccaceae</taxon>
        <taxon>Yoonia</taxon>
    </lineage>
</organism>
<evidence type="ECO:0000256" key="1">
    <source>
        <dbReference type="SAM" id="Phobius"/>
    </source>
</evidence>
<reference evidence="3" key="1">
    <citation type="submission" date="2024-04" db="EMBL/GenBank/DDBJ databases">
        <title>Phylogenomic analyses of a clade within the roseobacter group suggest taxonomic reassignments of species of the genera Aestuariivita, Citreicella, Loktanella, Nautella, Pelagibaca, Ruegeria, Thalassobius, Thiobacimonas and Tropicibacter, and the proposal o.</title>
        <authorList>
            <person name="Jeon C.O."/>
        </authorList>
    </citation>
    <scope>NUCLEOTIDE SEQUENCE [LARGE SCALE GENOMIC DNA]</scope>
    <source>
        <strain evidence="3">BS5-3</strain>
    </source>
</reference>
<keyword evidence="3" id="KW-1185">Reference proteome</keyword>